<dbReference type="EMBL" id="JAUIQD010000004">
    <property type="protein sequence ID" value="KAK3352567.1"/>
    <property type="molecule type" value="Genomic_DNA"/>
</dbReference>
<evidence type="ECO:0000313" key="3">
    <source>
        <dbReference type="Proteomes" id="UP001275084"/>
    </source>
</evidence>
<dbReference type="AlphaFoldDB" id="A0AAJ0MDN0"/>
<evidence type="ECO:0000313" key="2">
    <source>
        <dbReference type="EMBL" id="KAK3352567.1"/>
    </source>
</evidence>
<proteinExistence type="predicted"/>
<protein>
    <submittedName>
        <fullName evidence="2">Uncharacterized protein</fullName>
    </submittedName>
</protein>
<accession>A0AAJ0MDN0</accession>
<organism evidence="2 3">
    <name type="scientific">Lasiosphaeria hispida</name>
    <dbReference type="NCBI Taxonomy" id="260671"/>
    <lineage>
        <taxon>Eukaryota</taxon>
        <taxon>Fungi</taxon>
        <taxon>Dikarya</taxon>
        <taxon>Ascomycota</taxon>
        <taxon>Pezizomycotina</taxon>
        <taxon>Sordariomycetes</taxon>
        <taxon>Sordariomycetidae</taxon>
        <taxon>Sordariales</taxon>
        <taxon>Lasiosphaeriaceae</taxon>
        <taxon>Lasiosphaeria</taxon>
    </lineage>
</organism>
<feature type="region of interest" description="Disordered" evidence="1">
    <location>
        <begin position="435"/>
        <end position="465"/>
    </location>
</feature>
<gene>
    <name evidence="2" type="ORF">B0T25DRAFT_567846</name>
</gene>
<feature type="compositionally biased region" description="Acidic residues" evidence="1">
    <location>
        <begin position="451"/>
        <end position="465"/>
    </location>
</feature>
<sequence>MPFTANFFQEWGLHPATPGPSEKKGKARKRTVFDKAVEAKLKAARVVLEVLVTKAKEDFHADIEAANKEGVLPTPDQEAAMLSDRIFRAREEAAAEVGVVPVDILIVSIRDEVARHYDGSTAMNVSTRFPVQRVDLSTPDPNSTAMATASTAVSAHEEEERSLRDSIAVGEEAIALGDMGQGNGPSLGQIVSTPRPAPPTGKTAMAPRGASVAITISSASSVDWNQEFEALEVAQAEEAKRAREASEQSQEFASLDLQEARRQRALLQVLQESEEAKAAREAWEQSRRNSADEGAVTCSSPASVVTVVPTTPSAADVALPSVEQACPQESTQESLISLGSDESETLTPAERRAMEKRLRQLRAWDRAWDRARAGVARNTKGPKDKSQGQAGSRCRQLPTCKESVWRKLTVRLVWRRSKKHLKAFEGFISKIPLPGRKYWGKKKGKENTPQIDDDEKEAAAEGAED</sequence>
<comment type="caution">
    <text evidence="2">The sequence shown here is derived from an EMBL/GenBank/DDBJ whole genome shotgun (WGS) entry which is preliminary data.</text>
</comment>
<keyword evidence="3" id="KW-1185">Reference proteome</keyword>
<dbReference type="Proteomes" id="UP001275084">
    <property type="component" value="Unassembled WGS sequence"/>
</dbReference>
<evidence type="ECO:0000256" key="1">
    <source>
        <dbReference type="SAM" id="MobiDB-lite"/>
    </source>
</evidence>
<reference evidence="2" key="2">
    <citation type="submission" date="2023-06" db="EMBL/GenBank/DDBJ databases">
        <authorList>
            <consortium name="Lawrence Berkeley National Laboratory"/>
            <person name="Haridas S."/>
            <person name="Hensen N."/>
            <person name="Bonometti L."/>
            <person name="Westerberg I."/>
            <person name="Brannstrom I.O."/>
            <person name="Guillou S."/>
            <person name="Cros-Aarteil S."/>
            <person name="Calhoun S."/>
            <person name="Kuo A."/>
            <person name="Mondo S."/>
            <person name="Pangilinan J."/>
            <person name="Riley R."/>
            <person name="Labutti K."/>
            <person name="Andreopoulos B."/>
            <person name="Lipzen A."/>
            <person name="Chen C."/>
            <person name="Yanf M."/>
            <person name="Daum C."/>
            <person name="Ng V."/>
            <person name="Clum A."/>
            <person name="Steindorff A."/>
            <person name="Ohm R."/>
            <person name="Martin F."/>
            <person name="Silar P."/>
            <person name="Natvig D."/>
            <person name="Lalanne C."/>
            <person name="Gautier V."/>
            <person name="Ament-Velasquez S.L."/>
            <person name="Kruys A."/>
            <person name="Hutchinson M.I."/>
            <person name="Powell A.J."/>
            <person name="Barry K."/>
            <person name="Miller A.N."/>
            <person name="Grigoriev I.V."/>
            <person name="Debuchy R."/>
            <person name="Gladieux P."/>
            <person name="Thoren M.H."/>
            <person name="Johannesson H."/>
        </authorList>
    </citation>
    <scope>NUCLEOTIDE SEQUENCE</scope>
    <source>
        <strain evidence="2">CBS 955.72</strain>
    </source>
</reference>
<reference evidence="2" key="1">
    <citation type="journal article" date="2023" name="Mol. Phylogenet. Evol.">
        <title>Genome-scale phylogeny and comparative genomics of the fungal order Sordariales.</title>
        <authorList>
            <person name="Hensen N."/>
            <person name="Bonometti L."/>
            <person name="Westerberg I."/>
            <person name="Brannstrom I.O."/>
            <person name="Guillou S."/>
            <person name="Cros-Aarteil S."/>
            <person name="Calhoun S."/>
            <person name="Haridas S."/>
            <person name="Kuo A."/>
            <person name="Mondo S."/>
            <person name="Pangilinan J."/>
            <person name="Riley R."/>
            <person name="LaButti K."/>
            <person name="Andreopoulos B."/>
            <person name="Lipzen A."/>
            <person name="Chen C."/>
            <person name="Yan M."/>
            <person name="Daum C."/>
            <person name="Ng V."/>
            <person name="Clum A."/>
            <person name="Steindorff A."/>
            <person name="Ohm R.A."/>
            <person name="Martin F."/>
            <person name="Silar P."/>
            <person name="Natvig D.O."/>
            <person name="Lalanne C."/>
            <person name="Gautier V."/>
            <person name="Ament-Velasquez S.L."/>
            <person name="Kruys A."/>
            <person name="Hutchinson M.I."/>
            <person name="Powell A.J."/>
            <person name="Barry K."/>
            <person name="Miller A.N."/>
            <person name="Grigoriev I.V."/>
            <person name="Debuchy R."/>
            <person name="Gladieux P."/>
            <person name="Hiltunen Thoren M."/>
            <person name="Johannesson H."/>
        </authorList>
    </citation>
    <scope>NUCLEOTIDE SEQUENCE</scope>
    <source>
        <strain evidence="2">CBS 955.72</strain>
    </source>
</reference>
<feature type="region of interest" description="Disordered" evidence="1">
    <location>
        <begin position="375"/>
        <end position="396"/>
    </location>
</feature>
<name>A0AAJ0MDN0_9PEZI</name>